<feature type="compositionally biased region" description="Basic and acidic residues" evidence="1">
    <location>
        <begin position="406"/>
        <end position="430"/>
    </location>
</feature>
<dbReference type="Pfam" id="PF24355">
    <property type="entry name" value="DUF7514"/>
    <property type="match status" value="1"/>
</dbReference>
<proteinExistence type="predicted"/>
<dbReference type="OrthoDB" id="5413703at2759"/>
<feature type="compositionally biased region" description="Basic and acidic residues" evidence="1">
    <location>
        <begin position="583"/>
        <end position="592"/>
    </location>
</feature>
<dbReference type="AlphaFoldDB" id="A0A9W8Z642"/>
<dbReference type="Proteomes" id="UP001140510">
    <property type="component" value="Unassembled WGS sequence"/>
</dbReference>
<evidence type="ECO:0000256" key="1">
    <source>
        <dbReference type="SAM" id="MobiDB-lite"/>
    </source>
</evidence>
<feature type="compositionally biased region" description="Polar residues" evidence="1">
    <location>
        <begin position="126"/>
        <end position="137"/>
    </location>
</feature>
<name>A0A9W8Z642_9PLEO</name>
<feature type="region of interest" description="Disordered" evidence="1">
    <location>
        <begin position="98"/>
        <end position="198"/>
    </location>
</feature>
<dbReference type="EMBL" id="JAPEVA010000095">
    <property type="protein sequence ID" value="KAJ4400083.1"/>
    <property type="molecule type" value="Genomic_DNA"/>
</dbReference>
<accession>A0A9W8Z642</accession>
<keyword evidence="4" id="KW-1185">Reference proteome</keyword>
<comment type="caution">
    <text evidence="3">The sequence shown here is derived from an EMBL/GenBank/DDBJ whole genome shotgun (WGS) entry which is preliminary data.</text>
</comment>
<feature type="compositionally biased region" description="Polar residues" evidence="1">
    <location>
        <begin position="168"/>
        <end position="179"/>
    </location>
</feature>
<feature type="region of interest" description="Disordered" evidence="1">
    <location>
        <begin position="1"/>
        <end position="67"/>
    </location>
</feature>
<feature type="compositionally biased region" description="Basic and acidic residues" evidence="1">
    <location>
        <begin position="532"/>
        <end position="546"/>
    </location>
</feature>
<feature type="region of interest" description="Disordered" evidence="1">
    <location>
        <begin position="378"/>
        <end position="592"/>
    </location>
</feature>
<evidence type="ECO:0000259" key="2">
    <source>
        <dbReference type="Pfam" id="PF24355"/>
    </source>
</evidence>
<feature type="compositionally biased region" description="Low complexity" evidence="1">
    <location>
        <begin position="99"/>
        <end position="108"/>
    </location>
</feature>
<sequence>MEYDRYRDTSYNDYDPSRDSRVYGSSYNHDTPHHVPLRGRSRSSSNARSDGLPQPVQQPLKSVIGNAFDQSDAARTVDPDLIAQIAAEVKKSVLDEIKQSGLPGAAPAQPGPAPPQQHIPPSPDSTSASFPTRNVYTPPSPFYQDTPSHPPPPHEPPSREAAFDGSTDDLSTPRHSSTAPIDILRRDRAPERPAPAARMATEDFTPIEKQWQRLFSPEGQPLPRLGEFLRGLAMHLIEDYEPKKSLVISPAKMQKFYEDVKVPDEIYPWQTIFGELSYTALGRVYQSMRCQHHLIQEHPAEAPFIPALTPQGFQEWMTAMIQAYPDTEYERISRAVLDMPVSNADDVKERFPKTIPRRMFPRTENVQAQQRCAAGLSAEGAGPLRKAPSFPPPPPKTDTSAAGPGLERERSPYGGKPDVKSSDSEGEHDTGFVPIERQRKPYAATRSGGKMYDDLSQSTHSDTTSAPSTRRRAGSTANQSQWAPPPTDNYDQQPRSSTRRTRSPSFPSYGTHSDGHINDIPASYYSSNLHSVQDDGHRRSKDEEARRSRHRRGTVGTDNNSYDPPPRSSTYDDYRSRNGSSGYEDRGYDRRY</sequence>
<protein>
    <recommendedName>
        <fullName evidence="2">DUF7514 domain-containing protein</fullName>
    </recommendedName>
</protein>
<feature type="domain" description="DUF7514" evidence="2">
    <location>
        <begin position="213"/>
        <end position="373"/>
    </location>
</feature>
<evidence type="ECO:0000313" key="4">
    <source>
        <dbReference type="Proteomes" id="UP001140510"/>
    </source>
</evidence>
<feature type="compositionally biased region" description="Pro residues" evidence="1">
    <location>
        <begin position="109"/>
        <end position="123"/>
    </location>
</feature>
<gene>
    <name evidence="3" type="ORF">N0V91_008964</name>
</gene>
<evidence type="ECO:0000313" key="3">
    <source>
        <dbReference type="EMBL" id="KAJ4400083.1"/>
    </source>
</evidence>
<reference evidence="3" key="1">
    <citation type="submission" date="2022-10" db="EMBL/GenBank/DDBJ databases">
        <title>Tapping the CABI collections for fungal endophytes: first genome assemblies for Collariella, Neodidymelliopsis, Ascochyta clinopodiicola, Didymella pomorum, Didymosphaeria variabile, Neocosmospora piperis and Neocucurbitaria cava.</title>
        <authorList>
            <person name="Hill R."/>
        </authorList>
    </citation>
    <scope>NUCLEOTIDE SEQUENCE</scope>
    <source>
        <strain evidence="3">IMI 355091</strain>
    </source>
</reference>
<dbReference type="PANTHER" id="PTHR39611:SF1">
    <property type="entry name" value="HYDROXYPROLINE-RICH GLYCOPROTEIN DZ-HRGP"/>
    <property type="match status" value="1"/>
</dbReference>
<dbReference type="InterPro" id="IPR055936">
    <property type="entry name" value="DUF7514"/>
</dbReference>
<feature type="compositionally biased region" description="Basic and acidic residues" evidence="1">
    <location>
        <begin position="1"/>
        <end position="21"/>
    </location>
</feature>
<feature type="compositionally biased region" description="Polar residues" evidence="1">
    <location>
        <begin position="455"/>
        <end position="468"/>
    </location>
</feature>
<dbReference type="PANTHER" id="PTHR39611">
    <property type="entry name" value="HYDROXYPROLINE-RICH GLYCOPROTEIN DZ-HRGP-RELATED"/>
    <property type="match status" value="1"/>
</dbReference>
<organism evidence="3 4">
    <name type="scientific">Didymella pomorum</name>
    <dbReference type="NCBI Taxonomy" id="749634"/>
    <lineage>
        <taxon>Eukaryota</taxon>
        <taxon>Fungi</taxon>
        <taxon>Dikarya</taxon>
        <taxon>Ascomycota</taxon>
        <taxon>Pezizomycotina</taxon>
        <taxon>Dothideomycetes</taxon>
        <taxon>Pleosporomycetidae</taxon>
        <taxon>Pleosporales</taxon>
        <taxon>Pleosporineae</taxon>
        <taxon>Didymellaceae</taxon>
        <taxon>Didymella</taxon>
    </lineage>
</organism>